<keyword evidence="7" id="KW-1185">Reference proteome</keyword>
<feature type="domain" description="Suppressor of white apricot N-terminal" evidence="5">
    <location>
        <begin position="16"/>
        <end position="140"/>
    </location>
</feature>
<dbReference type="PANTHER" id="PTHR13161:SF15">
    <property type="entry name" value="SPLICING FACTOR, SUPPRESSOR OF WHITE-APRICOT HOMOLOG"/>
    <property type="match status" value="1"/>
</dbReference>
<dbReference type="GO" id="GO:0003723">
    <property type="term" value="F:RNA binding"/>
    <property type="evidence" value="ECO:0007669"/>
    <property type="project" value="UniProtKB-KW"/>
</dbReference>
<dbReference type="OrthoDB" id="5836667at2759"/>
<evidence type="ECO:0000313" key="7">
    <source>
        <dbReference type="Proteomes" id="UP001165083"/>
    </source>
</evidence>
<dbReference type="GO" id="GO:0000395">
    <property type="term" value="P:mRNA 5'-splice site recognition"/>
    <property type="evidence" value="ECO:0007669"/>
    <property type="project" value="TreeGrafter"/>
</dbReference>
<keyword evidence="4" id="KW-0508">mRNA splicing</keyword>
<evidence type="ECO:0000256" key="3">
    <source>
        <dbReference type="ARBA" id="ARBA00022884"/>
    </source>
</evidence>
<evidence type="ECO:0000256" key="1">
    <source>
        <dbReference type="ARBA" id="ARBA00022664"/>
    </source>
</evidence>
<gene>
    <name evidence="6" type="ORF">Plil01_001196700</name>
</gene>
<keyword evidence="2" id="KW-0677">Repeat</keyword>
<protein>
    <submittedName>
        <fullName evidence="6">Unnamed protein product</fullName>
    </submittedName>
</protein>
<organism evidence="6 7">
    <name type="scientific">Phytophthora lilii</name>
    <dbReference type="NCBI Taxonomy" id="2077276"/>
    <lineage>
        <taxon>Eukaryota</taxon>
        <taxon>Sar</taxon>
        <taxon>Stramenopiles</taxon>
        <taxon>Oomycota</taxon>
        <taxon>Peronosporomycetes</taxon>
        <taxon>Peronosporales</taxon>
        <taxon>Peronosporaceae</taxon>
        <taxon>Phytophthora</taxon>
    </lineage>
</organism>
<evidence type="ECO:0000256" key="2">
    <source>
        <dbReference type="ARBA" id="ARBA00022737"/>
    </source>
</evidence>
<evidence type="ECO:0000313" key="6">
    <source>
        <dbReference type="EMBL" id="GMF28425.1"/>
    </source>
</evidence>
<reference evidence="6" key="1">
    <citation type="submission" date="2023-04" db="EMBL/GenBank/DDBJ databases">
        <title>Phytophthora lilii NBRC 32176.</title>
        <authorList>
            <person name="Ichikawa N."/>
            <person name="Sato H."/>
            <person name="Tonouchi N."/>
        </authorList>
    </citation>
    <scope>NUCLEOTIDE SEQUENCE</scope>
    <source>
        <strain evidence="6">NBRC 32176</strain>
    </source>
</reference>
<keyword evidence="1" id="KW-0507">mRNA processing</keyword>
<dbReference type="Pfam" id="PF09750">
    <property type="entry name" value="DRY_EERY"/>
    <property type="match status" value="1"/>
</dbReference>
<dbReference type="InterPro" id="IPR040397">
    <property type="entry name" value="SWAP"/>
</dbReference>
<keyword evidence="3" id="KW-0694">RNA-binding</keyword>
<dbReference type="EMBL" id="BSXW01000713">
    <property type="protein sequence ID" value="GMF28425.1"/>
    <property type="molecule type" value="Genomic_DNA"/>
</dbReference>
<dbReference type="SMART" id="SM01141">
    <property type="entry name" value="DRY_EERY"/>
    <property type="match status" value="1"/>
</dbReference>
<evidence type="ECO:0000259" key="5">
    <source>
        <dbReference type="SMART" id="SM01141"/>
    </source>
</evidence>
<evidence type="ECO:0000256" key="4">
    <source>
        <dbReference type="ARBA" id="ARBA00023187"/>
    </source>
</evidence>
<proteinExistence type="predicted"/>
<dbReference type="PANTHER" id="PTHR13161">
    <property type="entry name" value="SPLICING FACTOR SUPPRESSOR OF WHITE APRICOT"/>
    <property type="match status" value="1"/>
</dbReference>
<sequence length="167" mass="18894">MADEAHDDNGSGGDLLALGARGYSCLLFDDPETAWKLHQETHLIAWRGESDGDLRVDRFDARSLLEDRNSFRQLKKRKRDVSDATDAEIKSILAGGEEAVETEEQILHRLRYGDYAVEFPPSEETFAVENKFPYQYSELASDEESDGEPFEPSENVPGYLTLVRCFV</sequence>
<dbReference type="InterPro" id="IPR019147">
    <property type="entry name" value="SWAP_N_domain"/>
</dbReference>
<accession>A0A9W6X2L1</accession>
<comment type="caution">
    <text evidence="6">The sequence shown here is derived from an EMBL/GenBank/DDBJ whole genome shotgun (WGS) entry which is preliminary data.</text>
</comment>
<dbReference type="AlphaFoldDB" id="A0A9W6X2L1"/>
<name>A0A9W6X2L1_9STRA</name>
<dbReference type="Proteomes" id="UP001165083">
    <property type="component" value="Unassembled WGS sequence"/>
</dbReference>